<organism evidence="2 3">
    <name type="scientific">Lacticaseibacillus suilingensis</name>
    <dbReference type="NCBI Taxonomy" id="2799577"/>
    <lineage>
        <taxon>Bacteria</taxon>
        <taxon>Bacillati</taxon>
        <taxon>Bacillota</taxon>
        <taxon>Bacilli</taxon>
        <taxon>Lactobacillales</taxon>
        <taxon>Lactobacillaceae</taxon>
        <taxon>Lacticaseibacillus</taxon>
    </lineage>
</organism>
<comment type="caution">
    <text evidence="2">The sequence shown here is derived from an EMBL/GenBank/DDBJ whole genome shotgun (WGS) entry which is preliminary data.</text>
</comment>
<evidence type="ECO:0000313" key="2">
    <source>
        <dbReference type="EMBL" id="MFD1398289.1"/>
    </source>
</evidence>
<keyword evidence="1" id="KW-0812">Transmembrane</keyword>
<proteinExistence type="predicted"/>
<evidence type="ECO:0000313" key="3">
    <source>
        <dbReference type="Proteomes" id="UP001597199"/>
    </source>
</evidence>
<dbReference type="Proteomes" id="UP001597199">
    <property type="component" value="Unassembled WGS sequence"/>
</dbReference>
<reference evidence="3" key="1">
    <citation type="journal article" date="2019" name="Int. J. Syst. Evol. Microbiol.">
        <title>The Global Catalogue of Microorganisms (GCM) 10K type strain sequencing project: providing services to taxonomists for standard genome sequencing and annotation.</title>
        <authorList>
            <consortium name="The Broad Institute Genomics Platform"/>
            <consortium name="The Broad Institute Genome Sequencing Center for Infectious Disease"/>
            <person name="Wu L."/>
            <person name="Ma J."/>
        </authorList>
    </citation>
    <scope>NUCLEOTIDE SEQUENCE [LARGE SCALE GENOMIC DNA]</scope>
    <source>
        <strain evidence="3">CCM 9110</strain>
    </source>
</reference>
<keyword evidence="3" id="KW-1185">Reference proteome</keyword>
<sequence>MKKTLTVLQYILGGICALMGLASLWLALIALVFTRVLVVDSPFTLVESVSGLLFLGTGIALLVNANHQRRRADLAALVALIIALVLGIIFHKTFYDLWFQAGGALIWLAIILFFKYRQPQATQVH</sequence>
<feature type="transmembrane region" description="Helical" evidence="1">
    <location>
        <begin position="97"/>
        <end position="116"/>
    </location>
</feature>
<feature type="transmembrane region" description="Helical" evidence="1">
    <location>
        <begin position="7"/>
        <end position="33"/>
    </location>
</feature>
<dbReference type="EMBL" id="JBHTOA010000016">
    <property type="protein sequence ID" value="MFD1398289.1"/>
    <property type="molecule type" value="Genomic_DNA"/>
</dbReference>
<name>A0ABW4BD90_9LACO</name>
<accession>A0ABW4BD90</accession>
<protein>
    <submittedName>
        <fullName evidence="2">Uncharacterized protein</fullName>
    </submittedName>
</protein>
<feature type="transmembrane region" description="Helical" evidence="1">
    <location>
        <begin position="72"/>
        <end position="91"/>
    </location>
</feature>
<keyword evidence="1" id="KW-1133">Transmembrane helix</keyword>
<evidence type="ECO:0000256" key="1">
    <source>
        <dbReference type="SAM" id="Phobius"/>
    </source>
</evidence>
<dbReference type="RefSeq" id="WP_204117849.1">
    <property type="nucleotide sequence ID" value="NZ_BOLV01000001.1"/>
</dbReference>
<feature type="transmembrane region" description="Helical" evidence="1">
    <location>
        <begin position="45"/>
        <end position="65"/>
    </location>
</feature>
<keyword evidence="1" id="KW-0472">Membrane</keyword>
<gene>
    <name evidence="2" type="ORF">ACFQ41_03090</name>
</gene>